<evidence type="ECO:0000313" key="2">
    <source>
        <dbReference type="Proteomes" id="UP000268891"/>
    </source>
</evidence>
<name>A0ACD2EMJ3_9MYCO</name>
<dbReference type="Proteomes" id="UP000268891">
    <property type="component" value="Unassembled WGS sequence"/>
</dbReference>
<sequence length="110" mass="11346">MEISRKRRVTGTLAFTGIAVAIFFAGAWAGSSGMLPLGPTPALASHGTNMPPDHAPGSDDSCCDMPPPAGEMGPGMHKHGGMGAGKMRPGMPMEPHKPMPKSDKTCCDKS</sequence>
<comment type="caution">
    <text evidence="1">The sequence shown here is derived from an EMBL/GenBank/DDBJ whole genome shotgun (WGS) entry which is preliminary data.</text>
</comment>
<organism evidence="1 2">
    <name type="scientific">Mycolicibacter terrae</name>
    <dbReference type="NCBI Taxonomy" id="1788"/>
    <lineage>
        <taxon>Bacteria</taxon>
        <taxon>Bacillati</taxon>
        <taxon>Actinomycetota</taxon>
        <taxon>Actinomycetes</taxon>
        <taxon>Mycobacteriales</taxon>
        <taxon>Mycobacteriaceae</taxon>
        <taxon>Mycolicibacter</taxon>
    </lineage>
</organism>
<dbReference type="EMBL" id="RRZR01000022">
    <property type="protein sequence ID" value="RRR44403.1"/>
    <property type="molecule type" value="Genomic_DNA"/>
</dbReference>
<keyword evidence="2" id="KW-1185">Reference proteome</keyword>
<gene>
    <name evidence="1" type="ORF">EHH44_11820</name>
</gene>
<evidence type="ECO:0000313" key="1">
    <source>
        <dbReference type="EMBL" id="RRR44403.1"/>
    </source>
</evidence>
<protein>
    <submittedName>
        <fullName evidence="1">Uncharacterized protein</fullName>
    </submittedName>
</protein>
<reference evidence="1" key="1">
    <citation type="submission" date="2018-11" db="EMBL/GenBank/DDBJ databases">
        <authorList>
            <person name="Sattar A."/>
            <person name="Zunita Z."/>
            <person name="Jalila A."/>
            <person name="Saleha A.A."/>
        </authorList>
    </citation>
    <scope>NUCLEOTIDE SEQUENCE</scope>
    <source>
        <strain evidence="1">F12-74</strain>
    </source>
</reference>
<proteinExistence type="predicted"/>
<accession>A0ACD2EMJ3</accession>